<dbReference type="Proteomes" id="UP000626242">
    <property type="component" value="Unassembled WGS sequence"/>
</dbReference>
<dbReference type="Gene3D" id="2.60.40.2410">
    <property type="entry name" value="Uncharacterised protein PF12988, DUF3872"/>
    <property type="match status" value="1"/>
</dbReference>
<comment type="caution">
    <text evidence="2">The sequence shown here is derived from an EMBL/GenBank/DDBJ whole genome shotgun (WGS) entry which is preliminary data.</text>
</comment>
<evidence type="ECO:0000256" key="1">
    <source>
        <dbReference type="SAM" id="SignalP"/>
    </source>
</evidence>
<keyword evidence="1" id="KW-0732">Signal</keyword>
<evidence type="ECO:0000313" key="2">
    <source>
        <dbReference type="EMBL" id="MBD8019064.1"/>
    </source>
</evidence>
<reference evidence="2 3" key="1">
    <citation type="submission" date="2020-08" db="EMBL/GenBank/DDBJ databases">
        <title>A Genomic Blueprint of the Chicken Gut Microbiome.</title>
        <authorList>
            <person name="Gilroy R."/>
            <person name="Ravi A."/>
            <person name="Getino M."/>
            <person name="Pursley I."/>
            <person name="Horton D.L."/>
            <person name="Alikhan N.-F."/>
            <person name="Baker D."/>
            <person name="Gharbi K."/>
            <person name="Hall N."/>
            <person name="Watson M."/>
            <person name="Adriaenssens E.M."/>
            <person name="Foster-Nyarko E."/>
            <person name="Jarju S."/>
            <person name="Secka A."/>
            <person name="Antonio M."/>
            <person name="Oren A."/>
            <person name="Chaudhuri R."/>
            <person name="La Ragione R.M."/>
            <person name="Hildebrand F."/>
            <person name="Pallen M.J."/>
        </authorList>
    </citation>
    <scope>NUCLEOTIDE SEQUENCE [LARGE SCALE GENOMIC DNA]</scope>
    <source>
        <strain evidence="2 3">Sa1CVA4</strain>
    </source>
</reference>
<feature type="chain" id="PRO_5045795222" evidence="1">
    <location>
        <begin position="22"/>
        <end position="487"/>
    </location>
</feature>
<gene>
    <name evidence="2" type="ORF">H9628_11335</name>
</gene>
<dbReference type="RefSeq" id="WP_251834260.1">
    <property type="nucleotide sequence ID" value="NZ_JACSPS010000005.1"/>
</dbReference>
<name>A0ABR8WPP5_9FLAO</name>
<sequence length="487" mass="53916">MKKIFFLICSVLFLFVFNSCREDGEWDNNNGGQFGFTIERDEDFIEKAIGEENQLKFNIVPNYDFSTVKTVFKFTTNLNGVLKLNNEVLQPNQEYTFAVENNVFQYTGNISGTHELKISVKNDKGASKEELFSMPYAVSDFTHTFDGGTGPIYQGDETQYLLKIVPGSGQSTTGYQIRFNNYSGQVKLNGVPASLGTWYPLNNIESFTTSLSTNAAGQGKLTYSIKNSTISRDYEIQQNIQARTITIENLSFSPMNISVNTPMAFSGIINKSPSNPNTTIQYRTWISSASNSNLNGIQNTQSAYVNYALGTNGSILLNVNPLAAGNYTYNIQVRDEFGNESAVKTFNISVSPPIYFDDNVSTEGAIKFRVPSPTGSWRVYQQGFKRKFRVLAGGNSTITSITYELNYDITTTSSAMHVTRTYTENISPGTKVFERNHELWETIGDQVAQISGANLNIVNLSMKITATASTGESATVTIVPARENAIN</sequence>
<feature type="signal peptide" evidence="1">
    <location>
        <begin position="1"/>
        <end position="21"/>
    </location>
</feature>
<accession>A0ABR8WPP5</accession>
<organism evidence="2 3">
    <name type="scientific">Kaistella pullorum</name>
    <dbReference type="NCBI Taxonomy" id="2763074"/>
    <lineage>
        <taxon>Bacteria</taxon>
        <taxon>Pseudomonadati</taxon>
        <taxon>Bacteroidota</taxon>
        <taxon>Flavobacteriia</taxon>
        <taxon>Flavobacteriales</taxon>
        <taxon>Weeksellaceae</taxon>
        <taxon>Chryseobacterium group</taxon>
        <taxon>Kaistella</taxon>
    </lineage>
</organism>
<evidence type="ECO:0000313" key="3">
    <source>
        <dbReference type="Proteomes" id="UP000626242"/>
    </source>
</evidence>
<protein>
    <submittedName>
        <fullName evidence="2">Uncharacterized protein</fullName>
    </submittedName>
</protein>
<dbReference type="EMBL" id="JACSPS010000005">
    <property type="protein sequence ID" value="MBD8019064.1"/>
    <property type="molecule type" value="Genomic_DNA"/>
</dbReference>
<keyword evidence="3" id="KW-1185">Reference proteome</keyword>
<proteinExistence type="predicted"/>
<dbReference type="InterPro" id="IPR038707">
    <property type="entry name" value="TraQ_sf"/>
</dbReference>